<evidence type="ECO:0000313" key="7">
    <source>
        <dbReference type="EMBL" id="MCW8086951.1"/>
    </source>
</evidence>
<dbReference type="InterPro" id="IPR036505">
    <property type="entry name" value="Amidase/PGRP_sf"/>
</dbReference>
<organism evidence="7 8">
    <name type="scientific">Sabulicella glaciei</name>
    <dbReference type="NCBI Taxonomy" id="2984948"/>
    <lineage>
        <taxon>Bacteria</taxon>
        <taxon>Pseudomonadati</taxon>
        <taxon>Pseudomonadota</taxon>
        <taxon>Alphaproteobacteria</taxon>
        <taxon>Acetobacterales</taxon>
        <taxon>Acetobacteraceae</taxon>
        <taxon>Sabulicella</taxon>
    </lineage>
</organism>
<reference evidence="7 8" key="1">
    <citation type="submission" date="2022-10" db="EMBL/GenBank/DDBJ databases">
        <title>Roseococcus glaciei nov., sp. nov., isolated from glacier.</title>
        <authorList>
            <person name="Liu Q."/>
            <person name="Xin Y.-H."/>
        </authorList>
    </citation>
    <scope>NUCLEOTIDE SEQUENCE [LARGE SCALE GENOMIC DNA]</scope>
    <source>
        <strain evidence="7 8">MDT2-1-1</strain>
    </source>
</reference>
<dbReference type="PANTHER" id="PTHR30417:SF1">
    <property type="entry name" value="N-ACETYLMURAMOYL-L-ALANINE AMIDASE AMID"/>
    <property type="match status" value="1"/>
</dbReference>
<sequence>MIVLHYTGMRSGAEALTRLRDPAAVVSSHYLVEEDGEIFRLVPEDRRARHAGTSSWRGREALNAHSIGIEIVNPGHEWGYRDFPALQMGAVAELCLDILARRPGIEPRNVVAHSDIAPDRKQDPGERFDWRGLASLGIGVWPRRDGAAKGDPLTLLGRIGYRTDLPLPVLVSAFQRHWRPERVDGVADSATLARMNGLLSALGLARRA</sequence>
<dbReference type="InterPro" id="IPR036366">
    <property type="entry name" value="PGBDSf"/>
</dbReference>
<evidence type="ECO:0000256" key="5">
    <source>
        <dbReference type="ARBA" id="ARBA00023316"/>
    </source>
</evidence>
<protein>
    <recommendedName>
        <fullName evidence="3">N-acetylmuramoyl-L-alanine amidase</fullName>
        <ecNumber evidence="3">3.5.1.28</ecNumber>
    </recommendedName>
</protein>
<evidence type="ECO:0000259" key="6">
    <source>
        <dbReference type="SMART" id="SM00644"/>
    </source>
</evidence>
<keyword evidence="8" id="KW-1185">Reference proteome</keyword>
<dbReference type="Gene3D" id="3.40.80.10">
    <property type="entry name" value="Peptidoglycan recognition protein-like"/>
    <property type="match status" value="1"/>
</dbReference>
<accession>A0ABT3NXQ9</accession>
<evidence type="ECO:0000256" key="2">
    <source>
        <dbReference type="ARBA" id="ARBA00007553"/>
    </source>
</evidence>
<keyword evidence="5" id="KW-0961">Cell wall biogenesis/degradation</keyword>
<comment type="caution">
    <text evidence="7">The sequence shown here is derived from an EMBL/GenBank/DDBJ whole genome shotgun (WGS) entry which is preliminary data.</text>
</comment>
<keyword evidence="4" id="KW-0378">Hydrolase</keyword>
<dbReference type="Gene3D" id="1.10.101.10">
    <property type="entry name" value="PGBD-like superfamily/PGBD"/>
    <property type="match status" value="1"/>
</dbReference>
<dbReference type="InterPro" id="IPR002502">
    <property type="entry name" value="Amidase_domain"/>
</dbReference>
<dbReference type="CDD" id="cd06583">
    <property type="entry name" value="PGRP"/>
    <property type="match status" value="1"/>
</dbReference>
<evidence type="ECO:0000256" key="1">
    <source>
        <dbReference type="ARBA" id="ARBA00001561"/>
    </source>
</evidence>
<evidence type="ECO:0000313" key="8">
    <source>
        <dbReference type="Proteomes" id="UP001526430"/>
    </source>
</evidence>
<evidence type="ECO:0000256" key="3">
    <source>
        <dbReference type="ARBA" id="ARBA00011901"/>
    </source>
</evidence>
<dbReference type="InterPro" id="IPR051206">
    <property type="entry name" value="NAMLAA_amidase_2"/>
</dbReference>
<dbReference type="Proteomes" id="UP001526430">
    <property type="component" value="Unassembled WGS sequence"/>
</dbReference>
<feature type="domain" description="N-acetylmuramoyl-L-alanine amidase" evidence="6">
    <location>
        <begin position="1"/>
        <end position="125"/>
    </location>
</feature>
<dbReference type="EC" id="3.5.1.28" evidence="3"/>
<dbReference type="SUPFAM" id="SSF47090">
    <property type="entry name" value="PGBD-like"/>
    <property type="match status" value="1"/>
</dbReference>
<evidence type="ECO:0000256" key="4">
    <source>
        <dbReference type="ARBA" id="ARBA00022801"/>
    </source>
</evidence>
<dbReference type="SMART" id="SM00644">
    <property type="entry name" value="Ami_2"/>
    <property type="match status" value="1"/>
</dbReference>
<dbReference type="SUPFAM" id="SSF55846">
    <property type="entry name" value="N-acetylmuramoyl-L-alanine amidase-like"/>
    <property type="match status" value="1"/>
</dbReference>
<gene>
    <name evidence="7" type="ORF">OF850_15060</name>
</gene>
<proteinExistence type="inferred from homology"/>
<comment type="similarity">
    <text evidence="2">Belongs to the N-acetylmuramoyl-L-alanine amidase 2 family.</text>
</comment>
<comment type="catalytic activity">
    <reaction evidence="1">
        <text>Hydrolyzes the link between N-acetylmuramoyl residues and L-amino acid residues in certain cell-wall glycopeptides.</text>
        <dbReference type="EC" id="3.5.1.28"/>
    </reaction>
</comment>
<dbReference type="InterPro" id="IPR036365">
    <property type="entry name" value="PGBD-like_sf"/>
</dbReference>
<name>A0ABT3NXQ9_9PROT</name>
<dbReference type="PANTHER" id="PTHR30417">
    <property type="entry name" value="N-ACETYLMURAMOYL-L-ALANINE AMIDASE AMID"/>
    <property type="match status" value="1"/>
</dbReference>
<dbReference type="Pfam" id="PF01510">
    <property type="entry name" value="Amidase_2"/>
    <property type="match status" value="1"/>
</dbReference>
<dbReference type="EMBL" id="JAPFQI010000012">
    <property type="protein sequence ID" value="MCW8086951.1"/>
    <property type="molecule type" value="Genomic_DNA"/>
</dbReference>